<protein>
    <submittedName>
        <fullName evidence="1">Uncharacterized protein</fullName>
    </submittedName>
</protein>
<dbReference type="AlphaFoldDB" id="C6A129"/>
<organism evidence="1 2">
    <name type="scientific">Thermococcus sibiricus (strain DSM 12597 / MM 739)</name>
    <dbReference type="NCBI Taxonomy" id="604354"/>
    <lineage>
        <taxon>Archaea</taxon>
        <taxon>Methanobacteriati</taxon>
        <taxon>Methanobacteriota</taxon>
        <taxon>Thermococci</taxon>
        <taxon>Thermococcales</taxon>
        <taxon>Thermococcaceae</taxon>
        <taxon>Thermococcus</taxon>
    </lineage>
</organism>
<dbReference type="EMBL" id="CP001463">
    <property type="protein sequence ID" value="ACS89324.1"/>
    <property type="molecule type" value="Genomic_DNA"/>
</dbReference>
<accession>C6A129</accession>
<name>C6A129_THESM</name>
<gene>
    <name evidence="1" type="ordered locus">TSIB_0257</name>
</gene>
<proteinExistence type="predicted"/>
<evidence type="ECO:0000313" key="2">
    <source>
        <dbReference type="Proteomes" id="UP000009079"/>
    </source>
</evidence>
<dbReference type="KEGG" id="tsi:TSIB_0257"/>
<evidence type="ECO:0000313" key="1">
    <source>
        <dbReference type="EMBL" id="ACS89324.1"/>
    </source>
</evidence>
<dbReference type="STRING" id="604354.TSIB_0257"/>
<sequence>MKLEKKLKRSGRLELSFSTLPKDLNILIIKIKADAYEGGSSSP</sequence>
<keyword evidence="2" id="KW-1185">Reference proteome</keyword>
<dbReference type="HOGENOM" id="CLU_3228032_0_0_2"/>
<reference evidence="1 2" key="1">
    <citation type="journal article" date="2009" name="Appl. Environ. Microbiol.">
        <title>Metabolic versatility and indigenous origin of the archaeon Thermococcus sibiricus, isolated from a siberian oil reservoir, as revealed by genome analysis.</title>
        <authorList>
            <person name="Mardanov A.V."/>
            <person name="Ravin N.V."/>
            <person name="Svetlitchnyi V.A."/>
            <person name="Beletsky A.V."/>
            <person name="Miroshnichenko M.L."/>
            <person name="Bonch-Osmolovskaya E.A."/>
            <person name="Skryabin K.G."/>
        </authorList>
    </citation>
    <scope>NUCLEOTIDE SEQUENCE [LARGE SCALE GENOMIC DNA]</scope>
    <source>
        <strain evidence="2">DSM 12597 / MM 739</strain>
    </source>
</reference>
<dbReference type="Proteomes" id="UP000009079">
    <property type="component" value="Chromosome"/>
</dbReference>